<dbReference type="CDD" id="cd07302">
    <property type="entry name" value="CHD"/>
    <property type="match status" value="1"/>
</dbReference>
<evidence type="ECO:0000259" key="2">
    <source>
        <dbReference type="PROSITE" id="PS50125"/>
    </source>
</evidence>
<dbReference type="Pfam" id="PF00211">
    <property type="entry name" value="Guanylate_cyc"/>
    <property type="match status" value="1"/>
</dbReference>
<dbReference type="SMART" id="SM01080">
    <property type="entry name" value="CHASE2"/>
    <property type="match status" value="1"/>
</dbReference>
<dbReference type="Proteomes" id="UP000671852">
    <property type="component" value="Chromosome"/>
</dbReference>
<dbReference type="Pfam" id="PF05226">
    <property type="entry name" value="CHASE2"/>
    <property type="match status" value="1"/>
</dbReference>
<keyword evidence="1" id="KW-0812">Transmembrane</keyword>
<dbReference type="InterPro" id="IPR001054">
    <property type="entry name" value="A/G_cyclase"/>
</dbReference>
<protein>
    <submittedName>
        <fullName evidence="3">CHASE2 domain-containing protein</fullName>
    </submittedName>
</protein>
<reference evidence="3" key="2">
    <citation type="submission" date="2021-04" db="EMBL/GenBank/DDBJ databases">
        <title>Isolation and characterization of a novel species of the genus Sulfurimonas.</title>
        <authorList>
            <person name="Fukui M."/>
        </authorList>
    </citation>
    <scope>NUCLEOTIDE SEQUENCE</scope>
    <source>
        <strain evidence="3">H1576</strain>
    </source>
</reference>
<dbReference type="AlphaFoldDB" id="A0A975GDS9"/>
<proteinExistence type="predicted"/>
<dbReference type="KEGG" id="saqt:GJV85_01580"/>
<evidence type="ECO:0000313" key="3">
    <source>
        <dbReference type="EMBL" id="QSZ43041.1"/>
    </source>
</evidence>
<keyword evidence="1" id="KW-0472">Membrane</keyword>
<dbReference type="SMART" id="SM00044">
    <property type="entry name" value="CYCc"/>
    <property type="match status" value="1"/>
</dbReference>
<keyword evidence="4" id="KW-1185">Reference proteome</keyword>
<name>A0A975GDS9_9BACT</name>
<dbReference type="Gene3D" id="3.30.70.1230">
    <property type="entry name" value="Nucleotide cyclase"/>
    <property type="match status" value="1"/>
</dbReference>
<sequence>MYIFFHTHFDTFDKKLRDKLFIYRGAVPTTEQVIIIDIDEKSLNEIGQFPWSRDIVAQMIYNLAVSGVGAVGFDIMFPEADRTSPRKIINDLGIADLVPDDKEIDYDEVFASVISQTPTILGYTFDFNGNKQYMDLEAPDVPAIFTQTGKLEREYLLQPTGVIKNLPVIQDNSYSSGFFNATPDVDGVIRSVPLAMSYDMSVYPSLALELIRALNQVDKVLVNYDELGVRSISLGEYKIPTDIYGRIAVNFRGPSYTFKYISATDVINDRVDPKEIEGKIAIVGTSAAGLLDLRNIPYDSIYPGVEVHANVIDNILKEDFLYIPAEASAYGILMILVMSILVVMSIGYSGAVMLPFVISTLGFSFIYFSYHMLFEEGMILIIFYPLFALFLGAILAIIVNYFLETRQKNLIKGKFASKVSPQVMEDIMQRALKGDNTFIAKEHEITVTFSDVRNFTNISEAAGNAHVLIQFLNEYMDEMTHIIMDYEGTVDKFIGDAIMSYWNAPVVVKNHVEKAVDATLDQIHAVEPLNREVKQDERFKAICDMSAKNGLEPIEIGIGINVGIATIGEMGSSGRSDYTAIGDPINLGARLESLCKYYNSMCNISNYVKERIPNDKYIFRFLDLVTVKGQSIPVEVWQIVDYSELPTKWKDKPLYKVTKERLLEEIDYYHSAIELYKNAKFEEALVIFQDLEHCLDKSNKNIYKMYIERCEHYIEEPPVDFNGVFVHKTKG</sequence>
<dbReference type="PANTHER" id="PTHR43081">
    <property type="entry name" value="ADENYLATE CYCLASE, TERMINAL-DIFFERENTIATION SPECIFIC-RELATED"/>
    <property type="match status" value="1"/>
</dbReference>
<dbReference type="InterPro" id="IPR007890">
    <property type="entry name" value="CHASE2"/>
</dbReference>
<evidence type="ECO:0000313" key="4">
    <source>
        <dbReference type="Proteomes" id="UP000671852"/>
    </source>
</evidence>
<feature type="domain" description="Guanylate cyclase" evidence="2">
    <location>
        <begin position="446"/>
        <end position="592"/>
    </location>
</feature>
<dbReference type="PROSITE" id="PS50125">
    <property type="entry name" value="GUANYLATE_CYCLASE_2"/>
    <property type="match status" value="1"/>
</dbReference>
<accession>A0A975GDS9</accession>
<organism evidence="3 4">
    <name type="scientific">Sulfurimonas aquatica</name>
    <dbReference type="NCBI Taxonomy" id="2672570"/>
    <lineage>
        <taxon>Bacteria</taxon>
        <taxon>Pseudomonadati</taxon>
        <taxon>Campylobacterota</taxon>
        <taxon>Epsilonproteobacteria</taxon>
        <taxon>Campylobacterales</taxon>
        <taxon>Sulfurimonadaceae</taxon>
        <taxon>Sulfurimonas</taxon>
    </lineage>
</organism>
<dbReference type="EMBL" id="CP046072">
    <property type="protein sequence ID" value="QSZ43041.1"/>
    <property type="molecule type" value="Genomic_DNA"/>
</dbReference>
<evidence type="ECO:0000256" key="1">
    <source>
        <dbReference type="SAM" id="Phobius"/>
    </source>
</evidence>
<dbReference type="PANTHER" id="PTHR43081:SF1">
    <property type="entry name" value="ADENYLATE CYCLASE, TERMINAL-DIFFERENTIATION SPECIFIC"/>
    <property type="match status" value="1"/>
</dbReference>
<feature type="transmembrane region" description="Helical" evidence="1">
    <location>
        <begin position="352"/>
        <end position="370"/>
    </location>
</feature>
<keyword evidence="1" id="KW-1133">Transmembrane helix</keyword>
<reference evidence="3" key="1">
    <citation type="submission" date="2019-11" db="EMBL/GenBank/DDBJ databases">
        <authorList>
            <person name="Kojima H."/>
        </authorList>
    </citation>
    <scope>NUCLEOTIDE SEQUENCE</scope>
    <source>
        <strain evidence="3">H1576</strain>
    </source>
</reference>
<dbReference type="GO" id="GO:0006171">
    <property type="term" value="P:cAMP biosynthetic process"/>
    <property type="evidence" value="ECO:0007669"/>
    <property type="project" value="TreeGrafter"/>
</dbReference>
<dbReference type="InterPro" id="IPR029787">
    <property type="entry name" value="Nucleotide_cyclase"/>
</dbReference>
<feature type="transmembrane region" description="Helical" evidence="1">
    <location>
        <begin position="327"/>
        <end position="346"/>
    </location>
</feature>
<feature type="transmembrane region" description="Helical" evidence="1">
    <location>
        <begin position="382"/>
        <end position="403"/>
    </location>
</feature>
<dbReference type="SUPFAM" id="SSF55073">
    <property type="entry name" value="Nucleotide cyclase"/>
    <property type="match status" value="1"/>
</dbReference>
<dbReference type="GO" id="GO:0035556">
    <property type="term" value="P:intracellular signal transduction"/>
    <property type="evidence" value="ECO:0007669"/>
    <property type="project" value="InterPro"/>
</dbReference>
<gene>
    <name evidence="3" type="ORF">GJV85_01580</name>
</gene>
<dbReference type="GO" id="GO:0004016">
    <property type="term" value="F:adenylate cyclase activity"/>
    <property type="evidence" value="ECO:0007669"/>
    <property type="project" value="UniProtKB-ARBA"/>
</dbReference>
<dbReference type="InterPro" id="IPR050697">
    <property type="entry name" value="Adenylyl/Guanylyl_Cyclase_3/4"/>
</dbReference>